<accession>H3CWX2</accession>
<evidence type="ECO:0000256" key="8">
    <source>
        <dbReference type="ARBA" id="ARBA00022989"/>
    </source>
</evidence>
<dbReference type="SUPFAM" id="SSF57196">
    <property type="entry name" value="EGF/Laminin"/>
    <property type="match status" value="1"/>
</dbReference>
<dbReference type="GO" id="GO:0030246">
    <property type="term" value="F:carbohydrate binding"/>
    <property type="evidence" value="ECO:0007669"/>
    <property type="project" value="UniProtKB-KW"/>
</dbReference>
<dbReference type="HOGENOM" id="CLU_003930_0_0_1"/>
<dbReference type="InterPro" id="IPR016186">
    <property type="entry name" value="C-type_lectin-like/link_sf"/>
</dbReference>
<evidence type="ECO:0000259" key="17">
    <source>
        <dbReference type="PROSITE" id="PS50041"/>
    </source>
</evidence>
<evidence type="ECO:0000256" key="12">
    <source>
        <dbReference type="ARBA" id="ARBA00023292"/>
    </source>
</evidence>
<keyword evidence="7" id="KW-0677">Repeat</keyword>
<dbReference type="PANTHER" id="PTHR46376:SF2">
    <property type="entry name" value="DISTRACTED, ISOFORM B"/>
    <property type="match status" value="1"/>
</dbReference>
<dbReference type="PROSITE" id="PS01180">
    <property type="entry name" value="CUB"/>
    <property type="match status" value="1"/>
</dbReference>
<evidence type="ECO:0000256" key="5">
    <source>
        <dbReference type="ARBA" id="ARBA00022729"/>
    </source>
</evidence>
<proteinExistence type="predicted"/>
<keyword evidence="9 14" id="KW-0472">Membrane</keyword>
<dbReference type="PROSITE" id="PS01248">
    <property type="entry name" value="EGF_LAM_1"/>
    <property type="match status" value="1"/>
</dbReference>
<keyword evidence="6" id="KW-0430">Lectin</keyword>
<dbReference type="SMART" id="SM00423">
    <property type="entry name" value="PSI"/>
    <property type="match status" value="4"/>
</dbReference>
<evidence type="ECO:0000256" key="13">
    <source>
        <dbReference type="PROSITE-ProRule" id="PRU00076"/>
    </source>
</evidence>
<dbReference type="Gene3D" id="2.60.120.290">
    <property type="entry name" value="Spermadhesin, CUB domain"/>
    <property type="match status" value="1"/>
</dbReference>
<evidence type="ECO:0000313" key="18">
    <source>
        <dbReference type="Ensembl" id="ENSTNIP00000012757.1"/>
    </source>
</evidence>
<dbReference type="SUPFAM" id="SSF49854">
    <property type="entry name" value="Spermadhesin, CUB domain"/>
    <property type="match status" value="1"/>
</dbReference>
<keyword evidence="11" id="KW-0325">Glycoprotein</keyword>
<dbReference type="PROSITE" id="PS50026">
    <property type="entry name" value="EGF_3"/>
    <property type="match status" value="1"/>
</dbReference>
<dbReference type="CDD" id="cd00055">
    <property type="entry name" value="EGF_Lam"/>
    <property type="match status" value="1"/>
</dbReference>
<keyword evidence="12" id="KW-0424">Laminin EGF-like domain</keyword>
<comment type="caution">
    <text evidence="13">Lacks conserved residue(s) required for the propagation of feature annotation.</text>
</comment>
<dbReference type="Pfam" id="PF24981">
    <property type="entry name" value="Beta-prop_ATRN-LZTR1"/>
    <property type="match status" value="1"/>
</dbReference>
<dbReference type="Pfam" id="PF24973">
    <property type="entry name" value="EGF_LMN_ATRN"/>
    <property type="match status" value="1"/>
</dbReference>
<feature type="domain" description="C-type lectin" evidence="17">
    <location>
        <begin position="681"/>
        <end position="794"/>
    </location>
</feature>
<dbReference type="InterPro" id="IPR015915">
    <property type="entry name" value="Kelch-typ_b-propeller"/>
</dbReference>
<dbReference type="PROSITE" id="PS00022">
    <property type="entry name" value="EGF_1"/>
    <property type="match status" value="1"/>
</dbReference>
<keyword evidence="3 13" id="KW-0245">EGF-like domain</keyword>
<feature type="transmembrane region" description="Helical" evidence="14">
    <location>
        <begin position="1157"/>
        <end position="1181"/>
    </location>
</feature>
<dbReference type="InterPro" id="IPR056737">
    <property type="entry name" value="Beta-prop_ATRN-MKLN-like"/>
</dbReference>
<evidence type="ECO:0000256" key="1">
    <source>
        <dbReference type="ARBA" id="ARBA00004167"/>
    </source>
</evidence>
<dbReference type="Ensembl" id="ENSTNIT00000012949.1">
    <property type="protein sequence ID" value="ENSTNIP00000012757.1"/>
    <property type="gene ID" value="ENSTNIG00000009868.1"/>
</dbReference>
<dbReference type="AlphaFoldDB" id="H3CWX2"/>
<evidence type="ECO:0000256" key="10">
    <source>
        <dbReference type="ARBA" id="ARBA00023157"/>
    </source>
</evidence>
<dbReference type="SMART" id="SM00042">
    <property type="entry name" value="CUB"/>
    <property type="match status" value="1"/>
</dbReference>
<dbReference type="GO" id="GO:0016020">
    <property type="term" value="C:membrane"/>
    <property type="evidence" value="ECO:0007669"/>
    <property type="project" value="UniProtKB-SubCell"/>
</dbReference>
<dbReference type="Pfam" id="PF00431">
    <property type="entry name" value="CUB"/>
    <property type="match status" value="1"/>
</dbReference>
<evidence type="ECO:0000256" key="9">
    <source>
        <dbReference type="ARBA" id="ARBA00023136"/>
    </source>
</evidence>
<keyword evidence="19" id="KW-1185">Reference proteome</keyword>
<dbReference type="CDD" id="cd00041">
    <property type="entry name" value="CUB"/>
    <property type="match status" value="1"/>
</dbReference>
<reference evidence="18" key="3">
    <citation type="submission" date="2025-09" db="UniProtKB">
        <authorList>
            <consortium name="Ensembl"/>
        </authorList>
    </citation>
    <scope>IDENTIFICATION</scope>
</reference>
<dbReference type="InterPro" id="IPR056732">
    <property type="entry name" value="GBD_ATRN"/>
</dbReference>
<keyword evidence="2" id="KW-0880">Kelch repeat</keyword>
<dbReference type="InParanoid" id="H3CWX2"/>
<dbReference type="PANTHER" id="PTHR46376">
    <property type="entry name" value="LEUCINE-ZIPPER-LIKE TRANSCRIPTIONAL REGULATOR 1"/>
    <property type="match status" value="1"/>
</dbReference>
<evidence type="ECO:0000256" key="11">
    <source>
        <dbReference type="ARBA" id="ARBA00023180"/>
    </source>
</evidence>
<evidence type="ECO:0000256" key="4">
    <source>
        <dbReference type="ARBA" id="ARBA00022692"/>
    </source>
</evidence>
<keyword evidence="10 13" id="KW-1015">Disulfide bond</keyword>
<keyword evidence="4 14" id="KW-0812">Transmembrane</keyword>
<evidence type="ECO:0000256" key="6">
    <source>
        <dbReference type="ARBA" id="ARBA00022734"/>
    </source>
</evidence>
<evidence type="ECO:0000256" key="14">
    <source>
        <dbReference type="SAM" id="Phobius"/>
    </source>
</evidence>
<keyword evidence="5" id="KW-0732">Signal</keyword>
<evidence type="ECO:0000313" key="19">
    <source>
        <dbReference type="Proteomes" id="UP000007303"/>
    </source>
</evidence>
<dbReference type="STRING" id="99883.ENSTNIP00000012757"/>
<dbReference type="InterPro" id="IPR011043">
    <property type="entry name" value="Gal_Oxase/kelch_b-propeller"/>
</dbReference>
<feature type="disulfide bond" evidence="13">
    <location>
        <begin position="148"/>
        <end position="158"/>
    </location>
</feature>
<dbReference type="InterPro" id="IPR000742">
    <property type="entry name" value="EGF"/>
</dbReference>
<dbReference type="Gene3D" id="2.10.25.10">
    <property type="entry name" value="Laminin"/>
    <property type="match status" value="2"/>
</dbReference>
<evidence type="ECO:0000256" key="2">
    <source>
        <dbReference type="ARBA" id="ARBA00022441"/>
    </source>
</evidence>
<evidence type="ECO:0000256" key="7">
    <source>
        <dbReference type="ARBA" id="ARBA00022737"/>
    </source>
</evidence>
<keyword evidence="8 14" id="KW-1133">Transmembrane helix</keyword>
<dbReference type="FunFam" id="2.10.25.10:FF:000164">
    <property type="entry name" value="Attractin like 1"/>
    <property type="match status" value="1"/>
</dbReference>
<dbReference type="Gene3D" id="3.10.100.10">
    <property type="entry name" value="Mannose-Binding Protein A, subunit A"/>
    <property type="match status" value="1"/>
</dbReference>
<evidence type="ECO:0000256" key="3">
    <source>
        <dbReference type="ARBA" id="ARBA00022536"/>
    </source>
</evidence>
<dbReference type="GO" id="GO:0005794">
    <property type="term" value="C:Golgi apparatus"/>
    <property type="evidence" value="ECO:0007669"/>
    <property type="project" value="TreeGrafter"/>
</dbReference>
<dbReference type="Pfam" id="PF01437">
    <property type="entry name" value="PSI"/>
    <property type="match status" value="1"/>
</dbReference>
<dbReference type="OMA" id="CHNEERC"/>
<sequence length="1190" mass="131876">KSCEKSCFSGTCTNGTCECEYGWGDQCQHCQGRFKLTDLSGSLTDGPVNYKYKTKCTWLIEGYPNAVLRLRFNHFATECSWDHMYVYDGDSIYSPLIAVFSGLIVPESRSNDTVPEVVTTSGYALLHFFSDAAYNLTGFNVAYSINSCPNNCSGHGRCSPANSASGRVYCECDSYWKGESCNIPYCKNDCGSPDHGYCDLTGEKLCVCNDSWQGPDCSLSVPSTEAFWVLPSVKPSAQSSGRASHQALVHSGLMWVVGGYSFNYSNYHMVLNYNFDTSTWDAVPTSSGPTYRYGHSLTLYQDDIFMFGGKLEVKSANVTHELWVFNIPGRTWSLRTPALPPPYALEGHTAHVVALADGEAAMLTFFGYSPLYSYVNKVQEYNIRSNTWQVVSAGGAVVQGGYGHSSVYDQASGCVFVHGGYKALGSNKYGLVDHMYRYHVHTKTCGYWQRAASARYLHSAALLSGTVLIFGGNTHNDTSQSHGAKCFSADFLAYDIACDKWTILPRPGLHRDANRFGHSAVVSNGWTLHILHCTSAVCAGSLSLFTELPSSCNSWATDSFSTHANFPARCVTFCQFWSIVNHFCPTDSSEEQCFRFSDCASCTANTRSCQWCEDRKCISASSNCTVKSVADSSRCKRREEQECFRLASCRSCSLNSNCQWEPQQQECQAMPGQLLGRAGTIGGGCLRINNTQHYCKNLGGNIASLLTDKQVNFVLEELQKYHLQEKRLSPWVGLRKINVSYWAWEDTSPFTNTSLRWLPGEPSDSGFCAYLERAQVAGLKANPCTSTTDGLICEKPIGPKSPSARPCKTPCSLRTSCANCTSQPTECMWCSSTQRCVDSSAYVISFPYGQCLEWQTKDCTAQNCSGLRTCAECLERAECGWCGDPTNTGKGICVEGSYRGPMKTAAARAGQRVRDKDMLLDQSLCSSDRGYNWAFIQCPACQCNGHSRCVNGSVCEHCGNLTSGTHCQNCMPGYYGDPINGGKCNACKCNNHANVCQSNTGKCFCTTKGIKGDHCQLCDSENRYLGNPLRGTCYYNLLIDYQFTFSLLQEDDRHYTAINFMATPEQANKNLDMSINASNNFNLNITWSFSSTAGTISGEEMPIIARTNIKEHRDSFSCEKFNFRLHHNITFYVYVTNFSWPIKIQIAFSQHNSIMDLVQFFVTFFSCFLSLLLVAAVVWKVKQTCWASRR</sequence>
<evidence type="ECO:0000259" key="16">
    <source>
        <dbReference type="PROSITE" id="PS50026"/>
    </source>
</evidence>
<dbReference type="SUPFAM" id="SSF50965">
    <property type="entry name" value="Galactose oxidase, central domain"/>
    <property type="match status" value="1"/>
</dbReference>
<dbReference type="Pfam" id="PF23106">
    <property type="entry name" value="EGF_Teneurin"/>
    <property type="match status" value="1"/>
</dbReference>
<dbReference type="Proteomes" id="UP000007303">
    <property type="component" value="Unassembled WGS sequence"/>
</dbReference>
<feature type="disulfide bond" evidence="13">
    <location>
        <begin position="172"/>
        <end position="181"/>
    </location>
</feature>
<organism evidence="18 19">
    <name type="scientific">Tetraodon nigroviridis</name>
    <name type="common">Spotted green pufferfish</name>
    <name type="synonym">Chelonodon nigroviridis</name>
    <dbReference type="NCBI Taxonomy" id="99883"/>
    <lineage>
        <taxon>Eukaryota</taxon>
        <taxon>Metazoa</taxon>
        <taxon>Chordata</taxon>
        <taxon>Craniata</taxon>
        <taxon>Vertebrata</taxon>
        <taxon>Euteleostomi</taxon>
        <taxon>Actinopterygii</taxon>
        <taxon>Neopterygii</taxon>
        <taxon>Teleostei</taxon>
        <taxon>Neoteleostei</taxon>
        <taxon>Acanthomorphata</taxon>
        <taxon>Eupercaria</taxon>
        <taxon>Tetraodontiformes</taxon>
        <taxon>Tetradontoidea</taxon>
        <taxon>Tetraodontidae</taxon>
        <taxon>Tetraodon</taxon>
    </lineage>
</organism>
<feature type="domain" description="EGF-like" evidence="16">
    <location>
        <begin position="144"/>
        <end position="182"/>
    </location>
</feature>
<protein>
    <submittedName>
        <fullName evidence="18">Attractin like 1</fullName>
    </submittedName>
</protein>
<dbReference type="InterPro" id="IPR016187">
    <property type="entry name" value="CTDL_fold"/>
</dbReference>
<dbReference type="InterPro" id="IPR001304">
    <property type="entry name" value="C-type_lectin-like"/>
</dbReference>
<dbReference type="InterPro" id="IPR035914">
    <property type="entry name" value="Sperma_CUB_dom_sf"/>
</dbReference>
<dbReference type="FunFam" id="2.10.25.10:FF:000079">
    <property type="entry name" value="Attractin like 1"/>
    <property type="match status" value="1"/>
</dbReference>
<dbReference type="InterPro" id="IPR000859">
    <property type="entry name" value="CUB_dom"/>
</dbReference>
<dbReference type="InterPro" id="IPR002165">
    <property type="entry name" value="Plexin_repeat"/>
</dbReference>
<comment type="subcellular location">
    <subcellularLocation>
        <location evidence="1">Membrane</location>
        <topology evidence="1">Single-pass membrane protein</topology>
    </subcellularLocation>
</comment>
<evidence type="ECO:0000259" key="15">
    <source>
        <dbReference type="PROSITE" id="PS01180"/>
    </source>
</evidence>
<dbReference type="PROSITE" id="PS50041">
    <property type="entry name" value="C_TYPE_LECTIN_2"/>
    <property type="match status" value="1"/>
</dbReference>
<dbReference type="Gene3D" id="2.120.10.80">
    <property type="entry name" value="Kelch-type beta propeller"/>
    <property type="match status" value="2"/>
</dbReference>
<dbReference type="GeneTree" id="ENSGT00940000155790"/>
<dbReference type="FunFam" id="2.60.120.290:FF:000008">
    <property type="entry name" value="Attractin like 1"/>
    <property type="match status" value="1"/>
</dbReference>
<feature type="domain" description="CUB" evidence="15">
    <location>
        <begin position="30"/>
        <end position="146"/>
    </location>
</feature>
<dbReference type="InterPro" id="IPR016201">
    <property type="entry name" value="PSI"/>
</dbReference>
<reference evidence="18" key="2">
    <citation type="submission" date="2025-08" db="UniProtKB">
        <authorList>
            <consortium name="Ensembl"/>
        </authorList>
    </citation>
    <scope>IDENTIFICATION</scope>
</reference>
<dbReference type="InterPro" id="IPR002049">
    <property type="entry name" value="LE_dom"/>
</dbReference>
<dbReference type="Pfam" id="PF24972">
    <property type="entry name" value="GBD_ATRN"/>
    <property type="match status" value="1"/>
</dbReference>
<dbReference type="InterPro" id="IPR051568">
    <property type="entry name" value="LZTR1/Attractin"/>
</dbReference>
<name>H3CWX2_TETNG</name>
<dbReference type="InterPro" id="IPR056863">
    <property type="entry name" value="LMN_ATRN_NET-like_EGF"/>
</dbReference>
<dbReference type="SMART" id="SM00034">
    <property type="entry name" value="CLECT"/>
    <property type="match status" value="1"/>
</dbReference>
<dbReference type="SUPFAM" id="SSF56436">
    <property type="entry name" value="C-type lectin-like"/>
    <property type="match status" value="1"/>
</dbReference>
<reference evidence="19" key="1">
    <citation type="journal article" date="2004" name="Nature">
        <title>Genome duplication in the teleost fish Tetraodon nigroviridis reveals the early vertebrate proto-karyotype.</title>
        <authorList>
            <person name="Jaillon O."/>
            <person name="Aury J.-M."/>
            <person name="Brunet F."/>
            <person name="Petit J.-L."/>
            <person name="Stange-Thomann N."/>
            <person name="Mauceli E."/>
            <person name="Bouneau L."/>
            <person name="Fischer C."/>
            <person name="Ozouf-Costaz C."/>
            <person name="Bernot A."/>
            <person name="Nicaud S."/>
            <person name="Jaffe D."/>
            <person name="Fisher S."/>
            <person name="Lutfalla G."/>
            <person name="Dossat C."/>
            <person name="Segurens B."/>
            <person name="Dasilva C."/>
            <person name="Salanoubat M."/>
            <person name="Levy M."/>
            <person name="Boudet N."/>
            <person name="Castellano S."/>
            <person name="Anthouard V."/>
            <person name="Jubin C."/>
            <person name="Castelli V."/>
            <person name="Katinka M."/>
            <person name="Vacherie B."/>
            <person name="Biemont C."/>
            <person name="Skalli Z."/>
            <person name="Cattolico L."/>
            <person name="Poulain J."/>
            <person name="De Berardinis V."/>
            <person name="Cruaud C."/>
            <person name="Duprat S."/>
            <person name="Brottier P."/>
            <person name="Coutanceau J.-P."/>
            <person name="Gouzy J."/>
            <person name="Parra G."/>
            <person name="Lardier G."/>
            <person name="Chapple C."/>
            <person name="McKernan K.J."/>
            <person name="McEwan P."/>
            <person name="Bosak S."/>
            <person name="Kellis M."/>
            <person name="Volff J.-N."/>
            <person name="Guigo R."/>
            <person name="Zody M.C."/>
            <person name="Mesirov J."/>
            <person name="Lindblad-Toh K."/>
            <person name="Birren B."/>
            <person name="Nusbaum C."/>
            <person name="Kahn D."/>
            <person name="Robinson-Rechavi M."/>
            <person name="Laudet V."/>
            <person name="Schachter V."/>
            <person name="Quetier F."/>
            <person name="Saurin W."/>
            <person name="Scarpelli C."/>
            <person name="Wincker P."/>
            <person name="Lander E.S."/>
            <person name="Weissenbach J."/>
            <person name="Roest Crollius H."/>
        </authorList>
    </citation>
    <scope>NUCLEOTIDE SEQUENCE [LARGE SCALE GENOMIC DNA]</scope>
</reference>